<dbReference type="OrthoDB" id="9367242at2759"/>
<keyword evidence="2" id="KW-1185">Reference proteome</keyword>
<comment type="caution">
    <text evidence="1">The sequence shown here is derived from an EMBL/GenBank/DDBJ whole genome shotgun (WGS) entry which is preliminary data.</text>
</comment>
<organism evidence="1 2">
    <name type="scientific">Hirundo rustica rustica</name>
    <dbReference type="NCBI Taxonomy" id="333673"/>
    <lineage>
        <taxon>Eukaryota</taxon>
        <taxon>Metazoa</taxon>
        <taxon>Chordata</taxon>
        <taxon>Craniata</taxon>
        <taxon>Vertebrata</taxon>
        <taxon>Euteleostomi</taxon>
        <taxon>Archelosauria</taxon>
        <taxon>Archosauria</taxon>
        <taxon>Dinosauria</taxon>
        <taxon>Saurischia</taxon>
        <taxon>Theropoda</taxon>
        <taxon>Coelurosauria</taxon>
        <taxon>Aves</taxon>
        <taxon>Neognathae</taxon>
        <taxon>Neoaves</taxon>
        <taxon>Telluraves</taxon>
        <taxon>Australaves</taxon>
        <taxon>Passeriformes</taxon>
        <taxon>Sylvioidea</taxon>
        <taxon>Hirundinidae</taxon>
        <taxon>Hirundo</taxon>
    </lineage>
</organism>
<name>A0A3M0JJY8_HIRRU</name>
<protein>
    <submittedName>
        <fullName evidence="1">Uncharacterized protein</fullName>
    </submittedName>
</protein>
<dbReference type="EMBL" id="QRBI01000141">
    <property type="protein sequence ID" value="RMC01129.1"/>
    <property type="molecule type" value="Genomic_DNA"/>
</dbReference>
<sequence length="128" mass="14669">MRKSKKYLELNLDKDVKDNNTSIFKYINNQSKTKDNVGPLLNEAGTLETEHTEKAQLMNDTFIFGPHWQDQTAGISDPGDQGKGMLEKFFLVKKGWVGEHLIKLVIYMSMGPGRIHRGLLRQLMDYDP</sequence>
<evidence type="ECO:0000313" key="1">
    <source>
        <dbReference type="EMBL" id="RMC01129.1"/>
    </source>
</evidence>
<proteinExistence type="predicted"/>
<gene>
    <name evidence="1" type="ORF">DUI87_22395</name>
</gene>
<accession>A0A3M0JJY8</accession>
<evidence type="ECO:0000313" key="2">
    <source>
        <dbReference type="Proteomes" id="UP000269221"/>
    </source>
</evidence>
<reference evidence="1 2" key="1">
    <citation type="submission" date="2018-07" db="EMBL/GenBank/DDBJ databases">
        <title>A high quality draft genome assembly of the barn swallow (H. rustica rustica).</title>
        <authorList>
            <person name="Formenti G."/>
            <person name="Chiara M."/>
            <person name="Poveda L."/>
            <person name="Francoijs K.-J."/>
            <person name="Bonisoli-Alquati A."/>
            <person name="Canova L."/>
            <person name="Gianfranceschi L."/>
            <person name="Horner D.S."/>
            <person name="Saino N."/>
        </authorList>
    </citation>
    <scope>NUCLEOTIDE SEQUENCE [LARGE SCALE GENOMIC DNA]</scope>
    <source>
        <strain evidence="1">Chelidonia</strain>
        <tissue evidence="1">Blood</tissue>
    </source>
</reference>
<dbReference type="STRING" id="333673.A0A3M0JJY8"/>
<dbReference type="AlphaFoldDB" id="A0A3M0JJY8"/>
<dbReference type="Proteomes" id="UP000269221">
    <property type="component" value="Unassembled WGS sequence"/>
</dbReference>